<evidence type="ECO:0000313" key="2">
    <source>
        <dbReference type="Proteomes" id="UP000826195"/>
    </source>
</evidence>
<name>A0AAV7I2I6_COTGL</name>
<evidence type="ECO:0000313" key="1">
    <source>
        <dbReference type="EMBL" id="KAH0544145.1"/>
    </source>
</evidence>
<comment type="caution">
    <text evidence="1">The sequence shown here is derived from an EMBL/GenBank/DDBJ whole genome shotgun (WGS) entry which is preliminary data.</text>
</comment>
<dbReference type="EMBL" id="JAHXZJ010002240">
    <property type="protein sequence ID" value="KAH0544145.1"/>
    <property type="molecule type" value="Genomic_DNA"/>
</dbReference>
<keyword evidence="2" id="KW-1185">Reference proteome</keyword>
<accession>A0AAV7I2I6</accession>
<organism evidence="1 2">
    <name type="scientific">Cotesia glomerata</name>
    <name type="common">Lepidopteran parasitic wasp</name>
    <name type="synonym">Apanteles glomeratus</name>
    <dbReference type="NCBI Taxonomy" id="32391"/>
    <lineage>
        <taxon>Eukaryota</taxon>
        <taxon>Metazoa</taxon>
        <taxon>Ecdysozoa</taxon>
        <taxon>Arthropoda</taxon>
        <taxon>Hexapoda</taxon>
        <taxon>Insecta</taxon>
        <taxon>Pterygota</taxon>
        <taxon>Neoptera</taxon>
        <taxon>Endopterygota</taxon>
        <taxon>Hymenoptera</taxon>
        <taxon>Apocrita</taxon>
        <taxon>Ichneumonoidea</taxon>
        <taxon>Braconidae</taxon>
        <taxon>Microgastrinae</taxon>
        <taxon>Cotesia</taxon>
    </lineage>
</organism>
<dbReference type="AlphaFoldDB" id="A0AAV7I2I6"/>
<gene>
    <name evidence="1" type="ORF">KQX54_001423</name>
</gene>
<protein>
    <submittedName>
        <fullName evidence="1">Uncharacterized protein</fullName>
    </submittedName>
</protein>
<dbReference type="Proteomes" id="UP000826195">
    <property type="component" value="Unassembled WGS sequence"/>
</dbReference>
<sequence>MDNGYNNGVGCYHSRDGEGNNAVKIETEWGFLVKCNVGPEPFNRINDLGGKIKGVKEVKILDGRNKRIKVEIASQIGERDQREVVYCNDAFYAFYDAFVVCVRLPAGNNSVTTTSYTFRFVVLLSEVSEQDGEILEDKSLPYSWATLLIQKLILSYLTFPFEKRFLFFERTVVYIKTLDNRKNSRDATEMKEIF</sequence>
<proteinExistence type="predicted"/>
<reference evidence="1 2" key="1">
    <citation type="journal article" date="2021" name="J. Hered.">
        <title>A chromosome-level genome assembly of the parasitoid wasp, Cotesia glomerata (Hymenoptera: Braconidae).</title>
        <authorList>
            <person name="Pinto B.J."/>
            <person name="Weis J.J."/>
            <person name="Gamble T."/>
            <person name="Ode P.J."/>
            <person name="Paul R."/>
            <person name="Zaspel J.M."/>
        </authorList>
    </citation>
    <scope>NUCLEOTIDE SEQUENCE [LARGE SCALE GENOMIC DNA]</scope>
    <source>
        <strain evidence="1">CgM1</strain>
    </source>
</reference>